<feature type="compositionally biased region" description="Basic and acidic residues" evidence="1">
    <location>
        <begin position="90"/>
        <end position="166"/>
    </location>
</feature>
<keyword evidence="3" id="KW-1185">Reference proteome</keyword>
<evidence type="ECO:0000313" key="4">
    <source>
        <dbReference type="WBParaSite" id="PSAMB.scaffold4309size15041.g23976.t1"/>
    </source>
</evidence>
<keyword evidence="2" id="KW-1133">Transmembrane helix</keyword>
<keyword evidence="2" id="KW-0472">Membrane</keyword>
<evidence type="ECO:0000256" key="2">
    <source>
        <dbReference type="SAM" id="Phobius"/>
    </source>
</evidence>
<protein>
    <submittedName>
        <fullName evidence="4">Uncharacterized protein</fullName>
    </submittedName>
</protein>
<evidence type="ECO:0000313" key="3">
    <source>
        <dbReference type="Proteomes" id="UP000887566"/>
    </source>
</evidence>
<dbReference type="Proteomes" id="UP000887566">
    <property type="component" value="Unplaced"/>
</dbReference>
<evidence type="ECO:0000256" key="1">
    <source>
        <dbReference type="SAM" id="MobiDB-lite"/>
    </source>
</evidence>
<keyword evidence="2" id="KW-0812">Transmembrane</keyword>
<reference evidence="4" key="1">
    <citation type="submission" date="2022-11" db="UniProtKB">
        <authorList>
            <consortium name="WormBaseParasite"/>
        </authorList>
    </citation>
    <scope>IDENTIFICATION</scope>
</reference>
<name>A0A914WI48_9BILA</name>
<feature type="region of interest" description="Disordered" evidence="1">
    <location>
        <begin position="90"/>
        <end position="178"/>
    </location>
</feature>
<sequence length="178" mass="21460">MLAGPGGDHRGPHTDRRFRDNSPCACVFVVLAGVFLAVWFILGKDGQHVWSWLAFATGVVCTAFAAYYCDLLGACIPFVQSREGRIHREVAAEQREQQEQQEQQREQQEQQEQQREQQEQQQREQQQEQQREQRRERRERREQRAQQREQQEQQQEQRRERRERRAQQRAQLMEEDQQ</sequence>
<feature type="transmembrane region" description="Helical" evidence="2">
    <location>
        <begin position="49"/>
        <end position="79"/>
    </location>
</feature>
<dbReference type="AlphaFoldDB" id="A0A914WI48"/>
<dbReference type="WBParaSite" id="PSAMB.scaffold4309size15041.g23976.t1">
    <property type="protein sequence ID" value="PSAMB.scaffold4309size15041.g23976.t1"/>
    <property type="gene ID" value="PSAMB.scaffold4309size15041.g23976"/>
</dbReference>
<proteinExistence type="predicted"/>
<accession>A0A914WI48</accession>
<feature type="transmembrane region" description="Helical" evidence="2">
    <location>
        <begin position="24"/>
        <end position="43"/>
    </location>
</feature>
<organism evidence="3 4">
    <name type="scientific">Plectus sambesii</name>
    <dbReference type="NCBI Taxonomy" id="2011161"/>
    <lineage>
        <taxon>Eukaryota</taxon>
        <taxon>Metazoa</taxon>
        <taxon>Ecdysozoa</taxon>
        <taxon>Nematoda</taxon>
        <taxon>Chromadorea</taxon>
        <taxon>Plectida</taxon>
        <taxon>Plectina</taxon>
        <taxon>Plectoidea</taxon>
        <taxon>Plectidae</taxon>
        <taxon>Plectus</taxon>
    </lineage>
</organism>